<feature type="transmembrane region" description="Helical" evidence="1">
    <location>
        <begin position="56"/>
        <end position="74"/>
    </location>
</feature>
<evidence type="ECO:0000256" key="1">
    <source>
        <dbReference type="SAM" id="Phobius"/>
    </source>
</evidence>
<dbReference type="Proteomes" id="UP000603200">
    <property type="component" value="Unassembled WGS sequence"/>
</dbReference>
<feature type="transmembrane region" description="Helical" evidence="1">
    <location>
        <begin position="228"/>
        <end position="245"/>
    </location>
</feature>
<feature type="transmembrane region" description="Helical" evidence="1">
    <location>
        <begin position="252"/>
        <end position="271"/>
    </location>
</feature>
<evidence type="ECO:0000313" key="3">
    <source>
        <dbReference type="Proteomes" id="UP000603200"/>
    </source>
</evidence>
<proteinExistence type="predicted"/>
<protein>
    <submittedName>
        <fullName evidence="2">Uncharacterized protein</fullName>
    </submittedName>
</protein>
<keyword evidence="3" id="KW-1185">Reference proteome</keyword>
<name>A0ABQ3ZUT3_9ACTN</name>
<organism evidence="2 3">
    <name type="scientific">Winogradskya humida</name>
    <dbReference type="NCBI Taxonomy" id="113566"/>
    <lineage>
        <taxon>Bacteria</taxon>
        <taxon>Bacillati</taxon>
        <taxon>Actinomycetota</taxon>
        <taxon>Actinomycetes</taxon>
        <taxon>Micromonosporales</taxon>
        <taxon>Micromonosporaceae</taxon>
        <taxon>Winogradskya</taxon>
    </lineage>
</organism>
<keyword evidence="1" id="KW-0812">Transmembrane</keyword>
<evidence type="ECO:0000313" key="2">
    <source>
        <dbReference type="EMBL" id="GIE22360.1"/>
    </source>
</evidence>
<dbReference type="RefSeq" id="WP_203839453.1">
    <property type="nucleotide sequence ID" value="NZ_BAAATV010000012.1"/>
</dbReference>
<gene>
    <name evidence="2" type="ORF">Ahu01nite_054620</name>
</gene>
<accession>A0ABQ3ZUT3</accession>
<feature type="transmembrane region" description="Helical" evidence="1">
    <location>
        <begin position="195"/>
        <end position="213"/>
    </location>
</feature>
<reference evidence="2 3" key="1">
    <citation type="submission" date="2021-01" db="EMBL/GenBank/DDBJ databases">
        <title>Whole genome shotgun sequence of Actinoplanes humidus NBRC 14915.</title>
        <authorList>
            <person name="Komaki H."/>
            <person name="Tamura T."/>
        </authorList>
    </citation>
    <scope>NUCLEOTIDE SEQUENCE [LARGE SCALE GENOMIC DNA]</scope>
    <source>
        <strain evidence="2 3">NBRC 14915</strain>
    </source>
</reference>
<keyword evidence="1" id="KW-0472">Membrane</keyword>
<sequence>MVKPGRRLRAVAYVGLVTLVALLLRNAADVALVVLTLPAGLAVRYAPGSADLPVELVYPVAAVLNVLVLTAVSLTDPARRAEAGVEQRLSVALTSSRLPVTPMFHSHGTVPAGPVRGRIERSLLLRDVPLAFPELAGVYRDHWQGAGLRVQERTGPPALRALDDQGYELRIEPAPGHFGDTVLQVLSPPRLQPRFTAGLVAGGLVAAAVLLWARVSPTGFAAGFDTPGALRFATLAVLAGVGLALTWPSTRAFGVGFCLPVALAVAAVLTVI</sequence>
<keyword evidence="1" id="KW-1133">Transmembrane helix</keyword>
<dbReference type="EMBL" id="BOMN01000073">
    <property type="protein sequence ID" value="GIE22360.1"/>
    <property type="molecule type" value="Genomic_DNA"/>
</dbReference>
<comment type="caution">
    <text evidence="2">The sequence shown here is derived from an EMBL/GenBank/DDBJ whole genome shotgun (WGS) entry which is preliminary data.</text>
</comment>